<dbReference type="Proteomes" id="UP001497644">
    <property type="component" value="Chromosome 6"/>
</dbReference>
<proteinExistence type="predicted"/>
<evidence type="ECO:0000313" key="2">
    <source>
        <dbReference type="EMBL" id="CAL1686194.1"/>
    </source>
</evidence>
<evidence type="ECO:0000313" key="3">
    <source>
        <dbReference type="Proteomes" id="UP001497644"/>
    </source>
</evidence>
<organism evidence="2 3">
    <name type="scientific">Lasius platythorax</name>
    <dbReference type="NCBI Taxonomy" id="488582"/>
    <lineage>
        <taxon>Eukaryota</taxon>
        <taxon>Metazoa</taxon>
        <taxon>Ecdysozoa</taxon>
        <taxon>Arthropoda</taxon>
        <taxon>Hexapoda</taxon>
        <taxon>Insecta</taxon>
        <taxon>Pterygota</taxon>
        <taxon>Neoptera</taxon>
        <taxon>Endopterygota</taxon>
        <taxon>Hymenoptera</taxon>
        <taxon>Apocrita</taxon>
        <taxon>Aculeata</taxon>
        <taxon>Formicoidea</taxon>
        <taxon>Formicidae</taxon>
        <taxon>Formicinae</taxon>
        <taxon>Lasius</taxon>
        <taxon>Lasius</taxon>
    </lineage>
</organism>
<keyword evidence="1" id="KW-0732">Signal</keyword>
<dbReference type="AlphaFoldDB" id="A0AAV2P3H6"/>
<dbReference type="EMBL" id="OZ034829">
    <property type="protein sequence ID" value="CAL1686194.1"/>
    <property type="molecule type" value="Genomic_DNA"/>
</dbReference>
<evidence type="ECO:0000256" key="1">
    <source>
        <dbReference type="SAM" id="SignalP"/>
    </source>
</evidence>
<reference evidence="2" key="1">
    <citation type="submission" date="2024-04" db="EMBL/GenBank/DDBJ databases">
        <authorList>
            <consortium name="Molecular Ecology Group"/>
        </authorList>
    </citation>
    <scope>NUCLEOTIDE SEQUENCE</scope>
</reference>
<sequence>MKFLVNILLISVILAVIIIPSRVCQEKTLTNETSNETMDETSTLPFIIPRFQQKNIIVVADRNIVSQVCPEGQRKDNHGSCRQIL</sequence>
<protein>
    <submittedName>
        <fullName evidence="2">Uncharacterized protein</fullName>
    </submittedName>
</protein>
<feature type="chain" id="PRO_5043898299" evidence="1">
    <location>
        <begin position="16"/>
        <end position="85"/>
    </location>
</feature>
<gene>
    <name evidence="2" type="ORF">LPLAT_LOCUS11547</name>
</gene>
<feature type="signal peptide" evidence="1">
    <location>
        <begin position="1"/>
        <end position="15"/>
    </location>
</feature>
<accession>A0AAV2P3H6</accession>
<keyword evidence="3" id="KW-1185">Reference proteome</keyword>
<name>A0AAV2P3H6_9HYME</name>